<sequence length="93" mass="10590">MATNNFHLTNIRFIKRIVVGNDNPQSMKTETEVQQAMDLVNLCLASTPRGYVLNVEKSFGLYNIGEHQVVLQYAVYNIGFDRKPMFLDEHGQG</sequence>
<reference evidence="1 2" key="1">
    <citation type="submission" date="2019-10" db="EMBL/GenBank/DDBJ databases">
        <title>Three novel species isolated from a subtropical stream in China.</title>
        <authorList>
            <person name="Lu H."/>
        </authorList>
    </citation>
    <scope>NUCLEOTIDE SEQUENCE [LARGE SCALE GENOMIC DNA]</scope>
    <source>
        <strain evidence="1 2">FT13W</strain>
    </source>
</reference>
<name>A0A6I1HSL6_9BURK</name>
<gene>
    <name evidence="1" type="ORF">GCN75_27385</name>
</gene>
<dbReference type="Proteomes" id="UP000468717">
    <property type="component" value="Unassembled WGS sequence"/>
</dbReference>
<accession>A0A6I1HSL6</accession>
<evidence type="ECO:0000313" key="2">
    <source>
        <dbReference type="Proteomes" id="UP000468717"/>
    </source>
</evidence>
<organism evidence="1 2">
    <name type="scientific">Janthinobacterium violaceinigrum</name>
    <dbReference type="NCBI Taxonomy" id="2654252"/>
    <lineage>
        <taxon>Bacteria</taxon>
        <taxon>Pseudomonadati</taxon>
        <taxon>Pseudomonadota</taxon>
        <taxon>Betaproteobacteria</taxon>
        <taxon>Burkholderiales</taxon>
        <taxon>Oxalobacteraceae</taxon>
        <taxon>Janthinobacterium</taxon>
    </lineage>
</organism>
<dbReference type="RefSeq" id="WP_152285163.1">
    <property type="nucleotide sequence ID" value="NZ_WFLI01000058.1"/>
</dbReference>
<dbReference type="EMBL" id="WFLI01000058">
    <property type="protein sequence ID" value="KAB8058697.1"/>
    <property type="molecule type" value="Genomic_DNA"/>
</dbReference>
<evidence type="ECO:0000313" key="1">
    <source>
        <dbReference type="EMBL" id="KAB8058697.1"/>
    </source>
</evidence>
<protein>
    <submittedName>
        <fullName evidence="1">Uncharacterized protein</fullName>
    </submittedName>
</protein>
<proteinExistence type="predicted"/>
<comment type="caution">
    <text evidence="1">The sequence shown here is derived from an EMBL/GenBank/DDBJ whole genome shotgun (WGS) entry which is preliminary data.</text>
</comment>
<dbReference type="AlphaFoldDB" id="A0A6I1HSL6"/>
<keyword evidence="2" id="KW-1185">Reference proteome</keyword>